<evidence type="ECO:0000313" key="11">
    <source>
        <dbReference type="EMBL" id="KMS65313.1"/>
    </source>
</evidence>
<keyword evidence="6" id="KW-1133">Transmembrane helix</keyword>
<dbReference type="Gene3D" id="1.50.40.10">
    <property type="entry name" value="Mitochondrial carrier domain"/>
    <property type="match status" value="1"/>
</dbReference>
<dbReference type="OrthoDB" id="1726309at2759"/>
<feature type="non-terminal residue" evidence="11">
    <location>
        <position position="1"/>
    </location>
</feature>
<keyword evidence="7" id="KW-0496">Mitochondrion</keyword>
<evidence type="ECO:0000256" key="4">
    <source>
        <dbReference type="ARBA" id="ARBA00022737"/>
    </source>
</evidence>
<keyword evidence="2 10" id="KW-0813">Transport</keyword>
<reference evidence="11 12" key="1">
    <citation type="journal article" date="2014" name="Nature">
        <title>The genome of the recently domesticated crop plant sugar beet (Beta vulgaris).</title>
        <authorList>
            <person name="Dohm J.C."/>
            <person name="Minoche A.E."/>
            <person name="Holtgrawe D."/>
            <person name="Capella-Gutierrez S."/>
            <person name="Zakrzewski F."/>
            <person name="Tafer H."/>
            <person name="Rupp O."/>
            <person name="Sorensen T.R."/>
            <person name="Stracke R."/>
            <person name="Reinhardt R."/>
            <person name="Goesmann A."/>
            <person name="Kraft T."/>
            <person name="Schulz B."/>
            <person name="Stadler P.F."/>
            <person name="Schmidt T."/>
            <person name="Gabaldon T."/>
            <person name="Lehrach H."/>
            <person name="Weisshaar B."/>
            <person name="Himmelbauer H."/>
        </authorList>
    </citation>
    <scope>NUCLEOTIDE SEQUENCE [LARGE SCALE GENOMIC DNA]</scope>
    <source>
        <tissue evidence="11">Taproot</tissue>
    </source>
</reference>
<feature type="repeat" description="Solcar" evidence="9">
    <location>
        <begin position="62"/>
        <end position="156"/>
    </location>
</feature>
<evidence type="ECO:0000256" key="9">
    <source>
        <dbReference type="PROSITE-ProRule" id="PRU00282"/>
    </source>
</evidence>
<dbReference type="GO" id="GO:0005743">
    <property type="term" value="C:mitochondrial inner membrane"/>
    <property type="evidence" value="ECO:0007669"/>
    <property type="project" value="UniProtKB-SubCell"/>
</dbReference>
<evidence type="ECO:0000256" key="10">
    <source>
        <dbReference type="RuleBase" id="RU000488"/>
    </source>
</evidence>
<evidence type="ECO:0000256" key="5">
    <source>
        <dbReference type="ARBA" id="ARBA00022792"/>
    </source>
</evidence>
<evidence type="ECO:0000256" key="8">
    <source>
        <dbReference type="ARBA" id="ARBA00023136"/>
    </source>
</evidence>
<dbReference type="GO" id="GO:1990519">
    <property type="term" value="P:pyrimidine nucleotide import into mitochondrion"/>
    <property type="evidence" value="ECO:0007669"/>
    <property type="project" value="TreeGrafter"/>
</dbReference>
<dbReference type="Gramene" id="KMS65313">
    <property type="protein sequence ID" value="KMS65313"/>
    <property type="gene ID" value="BVRB_037250"/>
</dbReference>
<dbReference type="SUPFAM" id="SSF103506">
    <property type="entry name" value="Mitochondrial carrier"/>
    <property type="match status" value="1"/>
</dbReference>
<evidence type="ECO:0000313" key="12">
    <source>
        <dbReference type="Proteomes" id="UP000035740"/>
    </source>
</evidence>
<keyword evidence="8 9" id="KW-0472">Membrane</keyword>
<evidence type="ECO:0000256" key="3">
    <source>
        <dbReference type="ARBA" id="ARBA00022692"/>
    </source>
</evidence>
<evidence type="ECO:0008006" key="13">
    <source>
        <dbReference type="Google" id="ProtNLM"/>
    </source>
</evidence>
<dbReference type="PANTHER" id="PTHR45829:SF1">
    <property type="entry name" value="CARRIER PROTEIN, PUTATIVE (AFU_ORTHOLOGUE AFUA_4G06780)-RELATED"/>
    <property type="match status" value="1"/>
</dbReference>
<dbReference type="Proteomes" id="UP000035740">
    <property type="component" value="Unassembled WGS sequence"/>
</dbReference>
<evidence type="ECO:0000256" key="2">
    <source>
        <dbReference type="ARBA" id="ARBA00022448"/>
    </source>
</evidence>
<keyword evidence="3 9" id="KW-0812">Transmembrane</keyword>
<evidence type="ECO:0000256" key="7">
    <source>
        <dbReference type="ARBA" id="ARBA00023128"/>
    </source>
</evidence>
<dbReference type="PROSITE" id="PS50920">
    <property type="entry name" value="SOLCAR"/>
    <property type="match status" value="1"/>
</dbReference>
<comment type="similarity">
    <text evidence="10">Belongs to the mitochondrial carrier (TC 2.A.29) family.</text>
</comment>
<proteinExistence type="inferred from homology"/>
<evidence type="ECO:0000256" key="6">
    <source>
        <dbReference type="ARBA" id="ARBA00022989"/>
    </source>
</evidence>
<keyword evidence="4" id="KW-0677">Repeat</keyword>
<dbReference type="EMBL" id="KQ110799">
    <property type="protein sequence ID" value="KMS65313.1"/>
    <property type="molecule type" value="Genomic_DNA"/>
</dbReference>
<sequence length="156" mass="17115">CLGCAGRLKATDDQRRARQRQGWPSRLPFLNAAEIHELGSESKMTTEIHDHHRHGRLSQQSTLALKEMVSGAVSGVLAAIVTAPLDLAKTRMQVQQHFKPTTNPGSGIDLRYTSLSGTLARTLREEGARGLFKGLGSTIFGLVPNWAIYFSTYGRL</sequence>
<comment type="subcellular location">
    <subcellularLocation>
        <location evidence="1">Mitochondrion inner membrane</location>
        <topology evidence="1">Multi-pass membrane protein</topology>
    </subcellularLocation>
</comment>
<dbReference type="PANTHER" id="PTHR45829">
    <property type="entry name" value="MITOCHONDRIAL CARRIER PROTEIN RIM2"/>
    <property type="match status" value="1"/>
</dbReference>
<dbReference type="InterPro" id="IPR049562">
    <property type="entry name" value="SLC25A33/36-like"/>
</dbReference>
<protein>
    <recommendedName>
        <fullName evidence="13">Mitochondrial carrier protein</fullName>
    </recommendedName>
</protein>
<evidence type="ECO:0000256" key="1">
    <source>
        <dbReference type="ARBA" id="ARBA00004448"/>
    </source>
</evidence>
<feature type="non-terminal residue" evidence="11">
    <location>
        <position position="156"/>
    </location>
</feature>
<dbReference type="Pfam" id="PF00153">
    <property type="entry name" value="Mito_carr"/>
    <property type="match status" value="1"/>
</dbReference>
<dbReference type="InterPro" id="IPR018108">
    <property type="entry name" value="MCP_transmembrane"/>
</dbReference>
<keyword evidence="5" id="KW-0999">Mitochondrion inner membrane</keyword>
<organism evidence="11 12">
    <name type="scientific">Beta vulgaris subsp. vulgaris</name>
    <name type="common">Beet</name>
    <dbReference type="NCBI Taxonomy" id="3555"/>
    <lineage>
        <taxon>Eukaryota</taxon>
        <taxon>Viridiplantae</taxon>
        <taxon>Streptophyta</taxon>
        <taxon>Embryophyta</taxon>
        <taxon>Tracheophyta</taxon>
        <taxon>Spermatophyta</taxon>
        <taxon>Magnoliopsida</taxon>
        <taxon>eudicotyledons</taxon>
        <taxon>Gunneridae</taxon>
        <taxon>Pentapetalae</taxon>
        <taxon>Caryophyllales</taxon>
        <taxon>Chenopodiaceae</taxon>
        <taxon>Betoideae</taxon>
        <taxon>Beta</taxon>
    </lineage>
</organism>
<gene>
    <name evidence="11" type="ORF">BVRB_037250</name>
</gene>
<dbReference type="AlphaFoldDB" id="A0A0J7YQ88"/>
<name>A0A0J7YQ88_BETVV</name>
<keyword evidence="12" id="KW-1185">Reference proteome</keyword>
<dbReference type="InterPro" id="IPR023395">
    <property type="entry name" value="MCP_dom_sf"/>
</dbReference>
<accession>A0A0J7YQ88</accession>
<dbReference type="GO" id="GO:0015218">
    <property type="term" value="F:pyrimidine nucleotide transmembrane transporter activity"/>
    <property type="evidence" value="ECO:0007669"/>
    <property type="project" value="InterPro"/>
</dbReference>